<protein>
    <submittedName>
        <fullName evidence="2">Uncharacterized protein</fullName>
    </submittedName>
</protein>
<feature type="transmembrane region" description="Helical" evidence="1">
    <location>
        <begin position="249"/>
        <end position="268"/>
    </location>
</feature>
<evidence type="ECO:0000313" key="3">
    <source>
        <dbReference type="Proteomes" id="UP000318833"/>
    </source>
</evidence>
<sequence>MEYLEKLDWSLVWGVIKDTIVPHSATLIFNTILFLIVGFFLSIIYTIILSKKKVLKRKPKYYNWAVKLYIPILLCAFLYIFGQVGFIRGVYKILHKEKEPIVSNVYFITLSFIFRSEENKNTFVKELQASAEYAKDGSDYLVELLKVTSTNYNSGISLIDRGKNKISVYLIEKYGDDIYKTCLYAMLNLAGGKVHADINESMSYDEFSAAMDFLIDVVYKEIEVAVQDKLMTWLTSFLDSQYHSMVKSLFIILLFIIMSIPVIEFFIYKKWIEPGLIKKEIKN</sequence>
<comment type="caution">
    <text evidence="2">The sequence shown here is derived from an EMBL/GenBank/DDBJ whole genome shotgun (WGS) entry which is preliminary data.</text>
</comment>
<organism evidence="2 3">
    <name type="scientific">Aquimarina algiphila</name>
    <dbReference type="NCBI Taxonomy" id="2047982"/>
    <lineage>
        <taxon>Bacteria</taxon>
        <taxon>Pseudomonadati</taxon>
        <taxon>Bacteroidota</taxon>
        <taxon>Flavobacteriia</taxon>
        <taxon>Flavobacteriales</taxon>
        <taxon>Flavobacteriaceae</taxon>
        <taxon>Aquimarina</taxon>
    </lineage>
</organism>
<name>A0A554VG63_9FLAO</name>
<keyword evidence="1" id="KW-0812">Transmembrane</keyword>
<dbReference type="AlphaFoldDB" id="A0A554VG63"/>
<keyword evidence="1" id="KW-0472">Membrane</keyword>
<proteinExistence type="predicted"/>
<dbReference type="Proteomes" id="UP000318833">
    <property type="component" value="Unassembled WGS sequence"/>
</dbReference>
<dbReference type="EMBL" id="VLNR01000046">
    <property type="protein sequence ID" value="TSE06358.1"/>
    <property type="molecule type" value="Genomic_DNA"/>
</dbReference>
<keyword evidence="1" id="KW-1133">Transmembrane helix</keyword>
<gene>
    <name evidence="2" type="ORF">FOF46_19565</name>
</gene>
<accession>A0A554VG63</accession>
<feature type="transmembrane region" description="Helical" evidence="1">
    <location>
        <begin position="61"/>
        <end position="82"/>
    </location>
</feature>
<reference evidence="2 3" key="1">
    <citation type="submission" date="2019-07" db="EMBL/GenBank/DDBJ databases">
        <title>The draft genome sequence of Aquimarina algiphila M91.</title>
        <authorList>
            <person name="Meng X."/>
        </authorList>
    </citation>
    <scope>NUCLEOTIDE SEQUENCE [LARGE SCALE GENOMIC DNA]</scope>
    <source>
        <strain evidence="2 3">M91</strain>
    </source>
</reference>
<dbReference type="OrthoDB" id="750324at2"/>
<keyword evidence="3" id="KW-1185">Reference proteome</keyword>
<evidence type="ECO:0000313" key="2">
    <source>
        <dbReference type="EMBL" id="TSE06358.1"/>
    </source>
</evidence>
<evidence type="ECO:0000256" key="1">
    <source>
        <dbReference type="SAM" id="Phobius"/>
    </source>
</evidence>
<feature type="transmembrane region" description="Helical" evidence="1">
    <location>
        <begin position="27"/>
        <end position="49"/>
    </location>
</feature>
<dbReference type="RefSeq" id="WP_143917606.1">
    <property type="nucleotide sequence ID" value="NZ_CANMIK010000034.1"/>
</dbReference>